<keyword evidence="1" id="KW-0732">Signal</keyword>
<dbReference type="OrthoDB" id="3406160at2"/>
<evidence type="ECO:0000313" key="2">
    <source>
        <dbReference type="EMBL" id="RZS38975.1"/>
    </source>
</evidence>
<dbReference type="Proteomes" id="UP000294257">
    <property type="component" value="Unassembled WGS sequence"/>
</dbReference>
<accession>A0A4Q7KQZ9</accession>
<proteinExistence type="predicted"/>
<protein>
    <submittedName>
        <fullName evidence="2">Uncharacterized protein</fullName>
    </submittedName>
</protein>
<organism evidence="2 3">
    <name type="scientific">Herbihabitans rhizosphaerae</name>
    <dbReference type="NCBI Taxonomy" id="1872711"/>
    <lineage>
        <taxon>Bacteria</taxon>
        <taxon>Bacillati</taxon>
        <taxon>Actinomycetota</taxon>
        <taxon>Actinomycetes</taxon>
        <taxon>Pseudonocardiales</taxon>
        <taxon>Pseudonocardiaceae</taxon>
        <taxon>Herbihabitans</taxon>
    </lineage>
</organism>
<name>A0A4Q7KQZ9_9PSEU</name>
<feature type="signal peptide" evidence="1">
    <location>
        <begin position="1"/>
        <end position="27"/>
    </location>
</feature>
<reference evidence="2 3" key="1">
    <citation type="submission" date="2019-02" db="EMBL/GenBank/DDBJ databases">
        <title>Genomic Encyclopedia of Type Strains, Phase IV (KMG-IV): sequencing the most valuable type-strain genomes for metagenomic binning, comparative biology and taxonomic classification.</title>
        <authorList>
            <person name="Goeker M."/>
        </authorList>
    </citation>
    <scope>NUCLEOTIDE SEQUENCE [LARGE SCALE GENOMIC DNA]</scope>
    <source>
        <strain evidence="2 3">DSM 101727</strain>
    </source>
</reference>
<gene>
    <name evidence="2" type="ORF">EV193_104186</name>
</gene>
<dbReference type="RefSeq" id="WP_130344574.1">
    <property type="nucleotide sequence ID" value="NZ_SGWQ01000004.1"/>
</dbReference>
<evidence type="ECO:0000256" key="1">
    <source>
        <dbReference type="SAM" id="SignalP"/>
    </source>
</evidence>
<dbReference type="EMBL" id="SGWQ01000004">
    <property type="protein sequence ID" value="RZS38975.1"/>
    <property type="molecule type" value="Genomic_DNA"/>
</dbReference>
<dbReference type="AlphaFoldDB" id="A0A4Q7KQZ9"/>
<sequence>MTNRIPRVLATTGVALALAAVPGVAQATPAPAAGTTPITIAAAPCPNPFWGLFCTRPYLATPFGPVSQATQLSGDGRARAGKYSPITGEFAPSTGWLRIIRQELYDLQAARATDGQIGRVTGYAQLSSPLGPAVWATQFQSGRGRWGVYNFATNLFYPEGNGAWSRLTN</sequence>
<comment type="caution">
    <text evidence="2">The sequence shown here is derived from an EMBL/GenBank/DDBJ whole genome shotgun (WGS) entry which is preliminary data.</text>
</comment>
<keyword evidence="3" id="KW-1185">Reference proteome</keyword>
<feature type="chain" id="PRO_5020868326" evidence="1">
    <location>
        <begin position="28"/>
        <end position="169"/>
    </location>
</feature>
<evidence type="ECO:0000313" key="3">
    <source>
        <dbReference type="Proteomes" id="UP000294257"/>
    </source>
</evidence>